<dbReference type="GO" id="GO:0009055">
    <property type="term" value="F:electron transfer activity"/>
    <property type="evidence" value="ECO:0007669"/>
    <property type="project" value="InterPro"/>
</dbReference>
<feature type="chain" id="PRO_5020908414" evidence="5">
    <location>
        <begin position="20"/>
        <end position="160"/>
    </location>
</feature>
<evidence type="ECO:0000256" key="1">
    <source>
        <dbReference type="ARBA" id="ARBA00022617"/>
    </source>
</evidence>
<dbReference type="OrthoDB" id="9805828at2"/>
<sequence>MKFIATTGIFLLGAGQALAATEVTGDAAAGEAVFNQCSACHVVADDEGNTLAGRAGRTGPNLYGIQGRVAGTVEDFRYSDAMVEAGEAGLEWNEADFVAYVQDPTGFLREYLDDSRARGKMAYKVRSEDDAKNVYAYIVSLGPEMEEGDAADAAAEDSAS</sequence>
<dbReference type="GO" id="GO:0046872">
    <property type="term" value="F:metal ion binding"/>
    <property type="evidence" value="ECO:0007669"/>
    <property type="project" value="UniProtKB-KW"/>
</dbReference>
<comment type="caution">
    <text evidence="7">The sequence shown here is derived from an EMBL/GenBank/DDBJ whole genome shotgun (WGS) entry which is preliminary data.</text>
</comment>
<evidence type="ECO:0000256" key="4">
    <source>
        <dbReference type="PROSITE-ProRule" id="PRU00433"/>
    </source>
</evidence>
<keyword evidence="5" id="KW-0732">Signal</keyword>
<dbReference type="SUPFAM" id="SSF46626">
    <property type="entry name" value="Cytochrome c"/>
    <property type="match status" value="1"/>
</dbReference>
<dbReference type="Gene3D" id="1.10.760.10">
    <property type="entry name" value="Cytochrome c-like domain"/>
    <property type="match status" value="1"/>
</dbReference>
<evidence type="ECO:0000313" key="7">
    <source>
        <dbReference type="EMBL" id="TDL78237.1"/>
    </source>
</evidence>
<evidence type="ECO:0000259" key="6">
    <source>
        <dbReference type="PROSITE" id="PS51007"/>
    </source>
</evidence>
<dbReference type="RefSeq" id="WP_133397361.1">
    <property type="nucleotide sequence ID" value="NZ_SNAA01000013.1"/>
</dbReference>
<dbReference type="InterPro" id="IPR036909">
    <property type="entry name" value="Cyt_c-like_dom_sf"/>
</dbReference>
<name>A0A4R6A6A9_9RHOB</name>
<reference evidence="7 8" key="1">
    <citation type="submission" date="2019-03" db="EMBL/GenBank/DDBJ databases">
        <title>Primorskyibacter sp. SS33 isolated from sediments.</title>
        <authorList>
            <person name="Xunke S."/>
        </authorList>
    </citation>
    <scope>NUCLEOTIDE SEQUENCE [LARGE SCALE GENOMIC DNA]</scope>
    <source>
        <strain evidence="7 8">SS33</strain>
    </source>
</reference>
<feature type="signal peptide" evidence="5">
    <location>
        <begin position="1"/>
        <end position="19"/>
    </location>
</feature>
<dbReference type="EMBL" id="SNAA01000013">
    <property type="protein sequence ID" value="TDL78237.1"/>
    <property type="molecule type" value="Genomic_DNA"/>
</dbReference>
<protein>
    <submittedName>
        <fullName evidence="7">C-type cytochrome</fullName>
    </submittedName>
</protein>
<keyword evidence="1 4" id="KW-0349">Heme</keyword>
<evidence type="ECO:0000313" key="8">
    <source>
        <dbReference type="Proteomes" id="UP000295701"/>
    </source>
</evidence>
<evidence type="ECO:0000256" key="2">
    <source>
        <dbReference type="ARBA" id="ARBA00022723"/>
    </source>
</evidence>
<gene>
    <name evidence="7" type="ORF">E2L08_12145</name>
</gene>
<evidence type="ECO:0000256" key="5">
    <source>
        <dbReference type="SAM" id="SignalP"/>
    </source>
</evidence>
<feature type="domain" description="Cytochrome c" evidence="6">
    <location>
        <begin position="25"/>
        <end position="142"/>
    </location>
</feature>
<keyword evidence="2 4" id="KW-0479">Metal-binding</keyword>
<keyword evidence="3 4" id="KW-0408">Iron</keyword>
<accession>A0A4R6A6A9</accession>
<proteinExistence type="predicted"/>
<keyword evidence="8" id="KW-1185">Reference proteome</keyword>
<dbReference type="PROSITE" id="PS51007">
    <property type="entry name" value="CYTC"/>
    <property type="match status" value="1"/>
</dbReference>
<dbReference type="InterPro" id="IPR009056">
    <property type="entry name" value="Cyt_c-like_dom"/>
</dbReference>
<dbReference type="GO" id="GO:0020037">
    <property type="term" value="F:heme binding"/>
    <property type="evidence" value="ECO:0007669"/>
    <property type="project" value="InterPro"/>
</dbReference>
<organism evidence="7 8">
    <name type="scientific">Palleronia sediminis</name>
    <dbReference type="NCBI Taxonomy" id="2547833"/>
    <lineage>
        <taxon>Bacteria</taxon>
        <taxon>Pseudomonadati</taxon>
        <taxon>Pseudomonadota</taxon>
        <taxon>Alphaproteobacteria</taxon>
        <taxon>Rhodobacterales</taxon>
        <taxon>Roseobacteraceae</taxon>
        <taxon>Palleronia</taxon>
    </lineage>
</organism>
<evidence type="ECO:0000256" key="3">
    <source>
        <dbReference type="ARBA" id="ARBA00023004"/>
    </source>
</evidence>
<dbReference type="Proteomes" id="UP000295701">
    <property type="component" value="Unassembled WGS sequence"/>
</dbReference>
<dbReference type="AlphaFoldDB" id="A0A4R6A6A9"/>